<protein>
    <recommendedName>
        <fullName evidence="4">RNase H type-1 domain-containing protein</fullName>
    </recommendedName>
</protein>
<reference evidence="3" key="1">
    <citation type="submission" date="2013-01" db="EMBL/GenBank/DDBJ databases">
        <title>Draft Genome Sequence of a Mulberry Tree, Morus notabilis C.K. Schneid.</title>
        <authorList>
            <person name="He N."/>
            <person name="Zhao S."/>
        </authorList>
    </citation>
    <scope>NUCLEOTIDE SEQUENCE</scope>
</reference>
<evidence type="ECO:0000313" key="3">
    <source>
        <dbReference type="Proteomes" id="UP000030645"/>
    </source>
</evidence>
<evidence type="ECO:0000256" key="1">
    <source>
        <dbReference type="SAM" id="MobiDB-lite"/>
    </source>
</evidence>
<organism evidence="2 3">
    <name type="scientific">Morus notabilis</name>
    <dbReference type="NCBI Taxonomy" id="981085"/>
    <lineage>
        <taxon>Eukaryota</taxon>
        <taxon>Viridiplantae</taxon>
        <taxon>Streptophyta</taxon>
        <taxon>Embryophyta</taxon>
        <taxon>Tracheophyta</taxon>
        <taxon>Spermatophyta</taxon>
        <taxon>Magnoliopsida</taxon>
        <taxon>eudicotyledons</taxon>
        <taxon>Gunneridae</taxon>
        <taxon>Pentapetalae</taxon>
        <taxon>rosids</taxon>
        <taxon>fabids</taxon>
        <taxon>Rosales</taxon>
        <taxon>Moraceae</taxon>
        <taxon>Moreae</taxon>
        <taxon>Morus</taxon>
    </lineage>
</organism>
<accession>W9RJH7</accession>
<keyword evidence="3" id="KW-1185">Reference proteome</keyword>
<dbReference type="EMBL" id="KE345160">
    <property type="protein sequence ID" value="EXB94479.1"/>
    <property type="molecule type" value="Genomic_DNA"/>
</dbReference>
<dbReference type="AlphaFoldDB" id="W9RJH7"/>
<evidence type="ECO:0000313" key="2">
    <source>
        <dbReference type="EMBL" id="EXB94479.1"/>
    </source>
</evidence>
<evidence type="ECO:0008006" key="4">
    <source>
        <dbReference type="Google" id="ProtNLM"/>
    </source>
</evidence>
<name>W9RJH7_9ROSA</name>
<feature type="compositionally biased region" description="Basic and acidic residues" evidence="1">
    <location>
        <begin position="16"/>
        <end position="34"/>
    </location>
</feature>
<feature type="region of interest" description="Disordered" evidence="1">
    <location>
        <begin position="1"/>
        <end position="34"/>
    </location>
</feature>
<sequence length="176" mass="19265">MEEREKTAGSGGDGGGEGKKRQRELAGEREREREIEIGGNEEEEVRAFLGAFAKKLVGALSVIDLAAESLAVQEGLVFAIESGLAVVKYVNNPAALAVEEPILTDIRLLLHEAGDGSCSFVTRDCNKAVHTLPQLAISLVSDQYWLEEYPDCIANIVLLYVRTHEPSIRDDLQTFH</sequence>
<proteinExistence type="predicted"/>
<gene>
    <name evidence="2" type="ORF">L484_018980</name>
</gene>
<dbReference type="Proteomes" id="UP000030645">
    <property type="component" value="Unassembled WGS sequence"/>
</dbReference>